<organism evidence="1">
    <name type="scientific">Daucus carota subsp. sativus</name>
    <name type="common">Carrot</name>
    <dbReference type="NCBI Taxonomy" id="79200"/>
    <lineage>
        <taxon>Eukaryota</taxon>
        <taxon>Viridiplantae</taxon>
        <taxon>Streptophyta</taxon>
        <taxon>Embryophyta</taxon>
        <taxon>Tracheophyta</taxon>
        <taxon>Spermatophyta</taxon>
        <taxon>Magnoliopsida</taxon>
        <taxon>eudicotyledons</taxon>
        <taxon>Gunneridae</taxon>
        <taxon>Pentapetalae</taxon>
        <taxon>asterids</taxon>
        <taxon>campanulids</taxon>
        <taxon>Apiales</taxon>
        <taxon>Apiaceae</taxon>
        <taxon>Apioideae</taxon>
        <taxon>Scandiceae</taxon>
        <taxon>Daucinae</taxon>
        <taxon>Daucus</taxon>
        <taxon>Daucus sect. Daucus</taxon>
    </lineage>
</organism>
<sequence>MQRVIKVFMRTLLCKANLDTSTDGVNQTLTAAHTLHNFEYHSIRFASFDTIGTQSAQSSYHRNEVMEFMKSLRLSLRSS</sequence>
<accession>A0A175YN03</accession>
<comment type="caution">
    <text evidence="1">The sequence shown here is derived from an EMBL/GenBank/DDBJ whole genome shotgun (WGS) entry which is preliminary data.</text>
</comment>
<dbReference type="EMBL" id="LNRQ01000008">
    <property type="protein sequence ID" value="KZM84737.1"/>
    <property type="molecule type" value="Genomic_DNA"/>
</dbReference>
<proteinExistence type="predicted"/>
<evidence type="ECO:0000313" key="1">
    <source>
        <dbReference type="EMBL" id="KZM84737.1"/>
    </source>
</evidence>
<name>A0A175YN03_DAUCS</name>
<dbReference type="AlphaFoldDB" id="A0A175YN03"/>
<reference evidence="1" key="1">
    <citation type="journal article" date="2016" name="Nat. Genet.">
        <title>A high-quality carrot genome assembly provides new insights into carotenoid accumulation and asterid genome evolution.</title>
        <authorList>
            <person name="Iorizzo M."/>
            <person name="Ellison S."/>
            <person name="Senalik D."/>
            <person name="Zeng P."/>
            <person name="Satapoomin P."/>
            <person name="Huang J."/>
            <person name="Bowman M."/>
            <person name="Iovene M."/>
            <person name="Sanseverino W."/>
            <person name="Cavagnaro P."/>
            <person name="Yildiz M."/>
            <person name="Macko-Podgorni A."/>
            <person name="Moranska E."/>
            <person name="Grzebelus E."/>
            <person name="Grzebelus D."/>
            <person name="Ashrafi H."/>
            <person name="Zheng Z."/>
            <person name="Cheng S."/>
            <person name="Spooner D."/>
            <person name="Van Deynze A."/>
            <person name="Simon P."/>
        </authorList>
    </citation>
    <scope>NUCLEOTIDE SEQUENCE [LARGE SCALE GENOMIC DNA]</scope>
    <source>
        <tissue evidence="1">Leaf</tissue>
    </source>
</reference>
<dbReference type="Gramene" id="KZM84737">
    <property type="protein sequence ID" value="KZM84737"/>
    <property type="gene ID" value="DCAR_027841"/>
</dbReference>
<protein>
    <submittedName>
        <fullName evidence="1">Uncharacterized protein</fullName>
    </submittedName>
</protein>
<gene>
    <name evidence="1" type="ORF">DCAR_027841</name>
</gene>